<dbReference type="Proteomes" id="UP001189429">
    <property type="component" value="Unassembled WGS sequence"/>
</dbReference>
<gene>
    <name evidence="1" type="ORF">PCOR1329_LOCUS73881</name>
</gene>
<keyword evidence="2" id="KW-1185">Reference proteome</keyword>
<organism evidence="1 2">
    <name type="scientific">Prorocentrum cordatum</name>
    <dbReference type="NCBI Taxonomy" id="2364126"/>
    <lineage>
        <taxon>Eukaryota</taxon>
        <taxon>Sar</taxon>
        <taxon>Alveolata</taxon>
        <taxon>Dinophyceae</taxon>
        <taxon>Prorocentrales</taxon>
        <taxon>Prorocentraceae</taxon>
        <taxon>Prorocentrum</taxon>
    </lineage>
</organism>
<evidence type="ECO:0000313" key="2">
    <source>
        <dbReference type="Proteomes" id="UP001189429"/>
    </source>
</evidence>
<feature type="non-terminal residue" evidence="1">
    <location>
        <position position="61"/>
    </location>
</feature>
<reference evidence="1" key="1">
    <citation type="submission" date="2023-10" db="EMBL/GenBank/DDBJ databases">
        <authorList>
            <person name="Chen Y."/>
            <person name="Shah S."/>
            <person name="Dougan E. K."/>
            <person name="Thang M."/>
            <person name="Chan C."/>
        </authorList>
    </citation>
    <scope>NUCLEOTIDE SEQUENCE [LARGE SCALE GENOMIC DNA]</scope>
</reference>
<protein>
    <submittedName>
        <fullName evidence="1">Uncharacterized protein</fullName>
    </submittedName>
</protein>
<evidence type="ECO:0000313" key="1">
    <source>
        <dbReference type="EMBL" id="CAK0894993.1"/>
    </source>
</evidence>
<dbReference type="EMBL" id="CAUYUJ010019976">
    <property type="protein sequence ID" value="CAK0894993.1"/>
    <property type="molecule type" value="Genomic_DNA"/>
</dbReference>
<proteinExistence type="predicted"/>
<comment type="caution">
    <text evidence="1">The sequence shown here is derived from an EMBL/GenBank/DDBJ whole genome shotgun (WGS) entry which is preliminary data.</text>
</comment>
<feature type="non-terminal residue" evidence="1">
    <location>
        <position position="1"/>
    </location>
</feature>
<accession>A0ABN9X6F8</accession>
<sequence length="61" mass="6780">GRNLDKSWVDVVKKRVHFVGLPSLVMISPCCGVETPLLALAELGIKCKSYAWDIDEHLRAT</sequence>
<name>A0ABN9X6F8_9DINO</name>